<dbReference type="EMBL" id="JBHSFQ010000039">
    <property type="protein sequence ID" value="MFC4565517.1"/>
    <property type="molecule type" value="Genomic_DNA"/>
</dbReference>
<keyword evidence="2" id="KW-1185">Reference proteome</keyword>
<evidence type="ECO:0000313" key="1">
    <source>
        <dbReference type="EMBL" id="MFC4565517.1"/>
    </source>
</evidence>
<organism evidence="1 2">
    <name type="scientific">Nocardiopsis mangrovi</name>
    <dbReference type="NCBI Taxonomy" id="1179818"/>
    <lineage>
        <taxon>Bacteria</taxon>
        <taxon>Bacillati</taxon>
        <taxon>Actinomycetota</taxon>
        <taxon>Actinomycetes</taxon>
        <taxon>Streptosporangiales</taxon>
        <taxon>Nocardiopsidaceae</taxon>
        <taxon>Nocardiopsis</taxon>
    </lineage>
</organism>
<name>A0ABV9E3L2_9ACTN</name>
<sequence length="96" mass="10979">MDDLPPRRPFVRQKVPGGHLIVIRRGIEYGDLHRAYTRKLVPTARRALYHAVFTPDPVDDPEGFAAAQWWPDDDELPYSLVQDLIALGRMHRYGAG</sequence>
<dbReference type="Proteomes" id="UP001595923">
    <property type="component" value="Unassembled WGS sequence"/>
</dbReference>
<accession>A0ABV9E3L2</accession>
<proteinExistence type="predicted"/>
<evidence type="ECO:0000313" key="2">
    <source>
        <dbReference type="Proteomes" id="UP001595923"/>
    </source>
</evidence>
<protein>
    <submittedName>
        <fullName evidence="1">Uncharacterized protein</fullName>
    </submittedName>
</protein>
<comment type="caution">
    <text evidence="1">The sequence shown here is derived from an EMBL/GenBank/DDBJ whole genome shotgun (WGS) entry which is preliminary data.</text>
</comment>
<reference evidence="2" key="1">
    <citation type="journal article" date="2019" name="Int. J. Syst. Evol. Microbiol.">
        <title>The Global Catalogue of Microorganisms (GCM) 10K type strain sequencing project: providing services to taxonomists for standard genome sequencing and annotation.</title>
        <authorList>
            <consortium name="The Broad Institute Genomics Platform"/>
            <consortium name="The Broad Institute Genome Sequencing Center for Infectious Disease"/>
            <person name="Wu L."/>
            <person name="Ma J."/>
        </authorList>
    </citation>
    <scope>NUCLEOTIDE SEQUENCE [LARGE SCALE GENOMIC DNA]</scope>
    <source>
        <strain evidence="2">XZYJ18</strain>
    </source>
</reference>
<gene>
    <name evidence="1" type="ORF">ACFO4E_26980</name>
</gene>
<dbReference type="RefSeq" id="WP_378579552.1">
    <property type="nucleotide sequence ID" value="NZ_JBHSFQ010000039.1"/>
</dbReference>